<name>S2L8N8_LITA3</name>
<gene>
    <name evidence="1" type="ORF">L861_02530</name>
</gene>
<dbReference type="AlphaFoldDB" id="S2L8N8"/>
<proteinExistence type="predicted"/>
<dbReference type="STRING" id="1121939.L861_02530"/>
<comment type="caution">
    <text evidence="1">The sequence shown here is derived from an EMBL/GenBank/DDBJ whole genome shotgun (WGS) entry which is preliminary data.</text>
</comment>
<organism evidence="1 2">
    <name type="scientific">Litchfieldella anticariensis (strain DSM 16096 / CECT 5854 / CIP 108499 / LMG 22089 / FP35)</name>
    <name type="common">Halomonas anticariensis</name>
    <dbReference type="NCBI Taxonomy" id="1121939"/>
    <lineage>
        <taxon>Bacteria</taxon>
        <taxon>Pseudomonadati</taxon>
        <taxon>Pseudomonadota</taxon>
        <taxon>Gammaproteobacteria</taxon>
        <taxon>Oceanospirillales</taxon>
        <taxon>Halomonadaceae</taxon>
        <taxon>Litchfieldella</taxon>
    </lineage>
</organism>
<reference evidence="1 2" key="1">
    <citation type="journal article" date="2013" name="Genome Announc.">
        <title>Draft genome sequence of the moderately halophilic gammaproteobacterium Halomonas anticariensis FP35.</title>
        <authorList>
            <person name="Tahrioui A."/>
            <person name="Quesada E."/>
            <person name="Llamas I."/>
        </authorList>
    </citation>
    <scope>NUCLEOTIDE SEQUENCE [LARGE SCALE GENOMIC DNA]</scope>
    <source>
        <strain evidence="2">DSM 16096 / CECT 5854 / LMG 22089 / FP35</strain>
    </source>
</reference>
<evidence type="ECO:0000313" key="1">
    <source>
        <dbReference type="EMBL" id="EPC04209.1"/>
    </source>
</evidence>
<dbReference type="PATRIC" id="fig|1121939.11.peg.470"/>
<accession>S2L8N8</accession>
<dbReference type="Proteomes" id="UP000014463">
    <property type="component" value="Unassembled WGS sequence"/>
</dbReference>
<protein>
    <submittedName>
        <fullName evidence="1">Uncharacterized protein</fullName>
    </submittedName>
</protein>
<evidence type="ECO:0000313" key="2">
    <source>
        <dbReference type="Proteomes" id="UP000014463"/>
    </source>
</evidence>
<dbReference type="EMBL" id="ASTJ01000011">
    <property type="protein sequence ID" value="EPC04209.1"/>
    <property type="molecule type" value="Genomic_DNA"/>
</dbReference>
<sequence>MPQAHGLSKSGWPTAAYLTSLAFAHDQHQVCFPEQGSVELARVMQAEIKPIGFAELAGGGLDTMANKCCHPCRLYPVVRESLPKHGCRHWATADIGSTDDQE</sequence>
<keyword evidence="2" id="KW-1185">Reference proteome</keyword>